<protein>
    <submittedName>
        <fullName evidence="6">Shugoshin-1-like isoform X1</fullName>
    </submittedName>
</protein>
<evidence type="ECO:0000256" key="2">
    <source>
        <dbReference type="ARBA" id="ARBA00022829"/>
    </source>
</evidence>
<reference evidence="6" key="1">
    <citation type="submission" date="2025-08" db="UniProtKB">
        <authorList>
            <consortium name="RefSeq"/>
        </authorList>
    </citation>
    <scope>IDENTIFICATION</scope>
</reference>
<feature type="compositionally biased region" description="Basic and acidic residues" evidence="3">
    <location>
        <begin position="176"/>
        <end position="189"/>
    </location>
</feature>
<dbReference type="STRING" id="4432.A0A1U8AW87"/>
<feature type="domain" description="Shugoshin C-terminal" evidence="4">
    <location>
        <begin position="292"/>
        <end position="316"/>
    </location>
</feature>
<dbReference type="InParanoid" id="A0A1U8AW87"/>
<evidence type="ECO:0000256" key="3">
    <source>
        <dbReference type="SAM" id="MobiDB-lite"/>
    </source>
</evidence>
<comment type="similarity">
    <text evidence="1">Belongs to the shugoshin family.</text>
</comment>
<dbReference type="OMA" id="MKDYINH"/>
<dbReference type="InterPro" id="IPR011515">
    <property type="entry name" value="Shugoshin_C"/>
</dbReference>
<gene>
    <name evidence="6" type="primary">LOC104604551</name>
</gene>
<feature type="region of interest" description="Disordered" evidence="3">
    <location>
        <begin position="176"/>
        <end position="222"/>
    </location>
</feature>
<dbReference type="FunCoup" id="A0A1U8AW87">
    <property type="interactions" value="1486"/>
</dbReference>
<keyword evidence="5" id="KW-1185">Reference proteome</keyword>
<evidence type="ECO:0000259" key="4">
    <source>
        <dbReference type="Pfam" id="PF07557"/>
    </source>
</evidence>
<dbReference type="OrthoDB" id="770508at2759"/>
<dbReference type="GO" id="GO:0045144">
    <property type="term" value="P:meiotic sister chromatid segregation"/>
    <property type="evidence" value="ECO:0007669"/>
    <property type="project" value="InterPro"/>
</dbReference>
<dbReference type="AlphaFoldDB" id="A0A1U8AW87"/>
<organism evidence="5 6">
    <name type="scientific">Nelumbo nucifera</name>
    <name type="common">Sacred lotus</name>
    <dbReference type="NCBI Taxonomy" id="4432"/>
    <lineage>
        <taxon>Eukaryota</taxon>
        <taxon>Viridiplantae</taxon>
        <taxon>Streptophyta</taxon>
        <taxon>Embryophyta</taxon>
        <taxon>Tracheophyta</taxon>
        <taxon>Spermatophyta</taxon>
        <taxon>Magnoliopsida</taxon>
        <taxon>Proteales</taxon>
        <taxon>Nelumbonaceae</taxon>
        <taxon>Nelumbo</taxon>
    </lineage>
</organism>
<dbReference type="GO" id="GO:0000775">
    <property type="term" value="C:chromosome, centromeric region"/>
    <property type="evidence" value="ECO:0007669"/>
    <property type="project" value="InterPro"/>
</dbReference>
<dbReference type="PANTHER" id="PTHR34373:SF9">
    <property type="entry name" value="SHUGOSHIN 2"/>
    <property type="match status" value="1"/>
</dbReference>
<dbReference type="GO" id="GO:0005634">
    <property type="term" value="C:nucleus"/>
    <property type="evidence" value="ECO:0007669"/>
    <property type="project" value="InterPro"/>
</dbReference>
<dbReference type="Pfam" id="PF07557">
    <property type="entry name" value="Shugoshin_C"/>
    <property type="match status" value="1"/>
</dbReference>
<name>A0A1U8AW87_NELNU</name>
<evidence type="ECO:0000313" key="5">
    <source>
        <dbReference type="Proteomes" id="UP000189703"/>
    </source>
</evidence>
<accession>A0A1U8AW87</accession>
<dbReference type="InterPro" id="IPR044693">
    <property type="entry name" value="SGO_plant"/>
</dbReference>
<sequence length="318" mass="36690">MEDFFSLDSENCELTENTKGVNMVKKSLGSVVKKRLSDITNFQNRVSSPGQDDKPIPISSVTKDYIDKLRKENAVLMRLLQDRNKIIELSGFELQKLRMNLRKLQQQNWQLAQANSQMLAELNLGRDRLKAMQHELGCKEALLKAKNSELEIWSCFRAFLYPQPLTIQESTVKRAEAAEESLQDKDDNKTSNPTRRRQSRIQSAGPAGTQVASKEKDDNKSRLCLRRQSTRFRQLEPTEDLFEIEDVKFPVHPLLDDQIHDDIPISSNSPTTKEEAERKSAPKEELRRSSVGRPLRRAVEKVQSYKERPVKIKLRRSE</sequence>
<keyword evidence="2" id="KW-0159">Chromosome partition</keyword>
<evidence type="ECO:0000256" key="1">
    <source>
        <dbReference type="ARBA" id="ARBA00010845"/>
    </source>
</evidence>
<dbReference type="PANTHER" id="PTHR34373">
    <property type="entry name" value="SHUGOSHIN 2"/>
    <property type="match status" value="1"/>
</dbReference>
<dbReference type="GO" id="GO:0034090">
    <property type="term" value="P:maintenance of meiotic sister chromatid cohesion"/>
    <property type="evidence" value="ECO:0007669"/>
    <property type="project" value="InterPro"/>
</dbReference>
<evidence type="ECO:0000313" key="6">
    <source>
        <dbReference type="RefSeq" id="XP_010267236.1"/>
    </source>
</evidence>
<dbReference type="Proteomes" id="UP000189703">
    <property type="component" value="Unplaced"/>
</dbReference>
<dbReference type="KEGG" id="nnu:104604551"/>
<dbReference type="RefSeq" id="XP_010267236.1">
    <property type="nucleotide sequence ID" value="XM_010268934.2"/>
</dbReference>
<dbReference type="GeneID" id="104604551"/>
<proteinExistence type="inferred from homology"/>
<dbReference type="eggNOG" id="ENOG502RYFF">
    <property type="taxonomic scope" value="Eukaryota"/>
</dbReference>
<feature type="region of interest" description="Disordered" evidence="3">
    <location>
        <begin position="259"/>
        <end position="304"/>
    </location>
</feature>
<feature type="compositionally biased region" description="Basic and acidic residues" evidence="3">
    <location>
        <begin position="272"/>
        <end position="288"/>
    </location>
</feature>